<evidence type="ECO:0000313" key="9">
    <source>
        <dbReference type="EMBL" id="VTO98550.1"/>
    </source>
</evidence>
<keyword evidence="6" id="KW-0460">Magnesium</keyword>
<dbReference type="InterPro" id="IPR058652">
    <property type="entry name" value="VapC50_C"/>
</dbReference>
<proteinExistence type="predicted"/>
<dbReference type="InterPro" id="IPR029060">
    <property type="entry name" value="PIN-like_dom_sf"/>
</dbReference>
<evidence type="ECO:0000256" key="5">
    <source>
        <dbReference type="ARBA" id="ARBA00022801"/>
    </source>
</evidence>
<organism evidence="9">
    <name type="scientific">Mycobacterium riyadhense</name>
    <dbReference type="NCBI Taxonomy" id="486698"/>
    <lineage>
        <taxon>Bacteria</taxon>
        <taxon>Bacillati</taxon>
        <taxon>Actinomycetota</taxon>
        <taxon>Actinomycetes</taxon>
        <taxon>Mycobacteriales</taxon>
        <taxon>Mycobacteriaceae</taxon>
        <taxon>Mycobacterium</taxon>
    </lineage>
</organism>
<keyword evidence="2" id="KW-1277">Toxin-antitoxin system</keyword>
<evidence type="ECO:0000259" key="7">
    <source>
        <dbReference type="Pfam" id="PF13470"/>
    </source>
</evidence>
<dbReference type="SUPFAM" id="SSF88723">
    <property type="entry name" value="PIN domain-like"/>
    <property type="match status" value="1"/>
</dbReference>
<comment type="cofactor">
    <cofactor evidence="1">
        <name>Mg(2+)</name>
        <dbReference type="ChEBI" id="CHEBI:18420"/>
    </cofactor>
</comment>
<reference evidence="9" key="1">
    <citation type="submission" date="2019-05" db="EMBL/GenBank/DDBJ databases">
        <authorList>
            <person name="Naeem R."/>
            <person name="Antony C."/>
            <person name="Guan Q."/>
        </authorList>
    </citation>
    <scope>NUCLEOTIDE SEQUENCE</scope>
    <source>
        <strain evidence="9">2</strain>
    </source>
</reference>
<dbReference type="InterPro" id="IPR002716">
    <property type="entry name" value="PIN_dom"/>
</dbReference>
<feature type="domain" description="PIN" evidence="7">
    <location>
        <begin position="5"/>
        <end position="110"/>
    </location>
</feature>
<evidence type="ECO:0000256" key="3">
    <source>
        <dbReference type="ARBA" id="ARBA00022722"/>
    </source>
</evidence>
<dbReference type="Pfam" id="PF13470">
    <property type="entry name" value="PIN_3"/>
    <property type="match status" value="1"/>
</dbReference>
<dbReference type="GO" id="GO:0016787">
    <property type="term" value="F:hydrolase activity"/>
    <property type="evidence" value="ECO:0007669"/>
    <property type="project" value="UniProtKB-KW"/>
</dbReference>
<evidence type="ECO:0000256" key="2">
    <source>
        <dbReference type="ARBA" id="ARBA00022649"/>
    </source>
</evidence>
<keyword evidence="5" id="KW-0378">Hydrolase</keyword>
<dbReference type="GO" id="GO:0046872">
    <property type="term" value="F:metal ion binding"/>
    <property type="evidence" value="ECO:0007669"/>
    <property type="project" value="UniProtKB-KW"/>
</dbReference>
<gene>
    <name evidence="9" type="ORF">BIN_B_02588</name>
</gene>
<keyword evidence="4" id="KW-0479">Metal-binding</keyword>
<protein>
    <submittedName>
        <fullName evidence="9">Uncharacterized protein</fullName>
    </submittedName>
</protein>
<dbReference type="Pfam" id="PF26343">
    <property type="entry name" value="VapC50_C"/>
    <property type="match status" value="1"/>
</dbReference>
<dbReference type="EMBL" id="LR589086">
    <property type="protein sequence ID" value="VTO98550.1"/>
    <property type="molecule type" value="Genomic_DNA"/>
</dbReference>
<dbReference type="GO" id="GO:0004518">
    <property type="term" value="F:nuclease activity"/>
    <property type="evidence" value="ECO:0007669"/>
    <property type="project" value="UniProtKB-KW"/>
</dbReference>
<evidence type="ECO:0000256" key="6">
    <source>
        <dbReference type="ARBA" id="ARBA00022842"/>
    </source>
</evidence>
<sequence length="256" mass="28465">MPKIRVLLDACVLLPYQLADLLLWLADAEMYEPLWSEEILAEVERNLTGKFGVTPEKASRRLGHMRSAFPNALVEGYEDLIPAMTTHPKDRHVAAAAVRGGAALIVTANLRDFPPESLSQYDIEAVHPDDFLQDQLDLDREATLACLAEQRKQYTRPPFTFREFYLRLRTTVPNFTDLAVSAEAAAWDPNEPMPFEIVSGPELMQACFPDGGAKAHRRAGSGVHMVERAARQSPIHHGPTQFDLASASMGRLRGGF</sequence>
<accession>A0A653ENZ0</accession>
<evidence type="ECO:0000259" key="8">
    <source>
        <dbReference type="Pfam" id="PF26343"/>
    </source>
</evidence>
<dbReference type="AlphaFoldDB" id="A0A653ENZ0"/>
<keyword evidence="3" id="KW-0540">Nuclease</keyword>
<evidence type="ECO:0000256" key="1">
    <source>
        <dbReference type="ARBA" id="ARBA00001946"/>
    </source>
</evidence>
<feature type="domain" description="VapC50 C-terminal" evidence="8">
    <location>
        <begin position="128"/>
        <end position="178"/>
    </location>
</feature>
<evidence type="ECO:0000256" key="4">
    <source>
        <dbReference type="ARBA" id="ARBA00022723"/>
    </source>
</evidence>
<name>A0A653ENZ0_9MYCO</name>